<evidence type="ECO:0000313" key="1">
    <source>
        <dbReference type="EMBL" id="ABN69644.1"/>
    </source>
</evidence>
<gene>
    <name evidence="1" type="ordered locus">Smar_0537</name>
</gene>
<dbReference type="eggNOG" id="arCOG10614">
    <property type="taxonomic scope" value="Archaea"/>
</dbReference>
<dbReference type="RefSeq" id="WP_011838835.1">
    <property type="nucleotide sequence ID" value="NC_009033.1"/>
</dbReference>
<reference evidence="1 2" key="2">
    <citation type="journal article" date="2009" name="Stand. Genomic Sci.">
        <title>Complete genome sequence of Staphylothermus marinus Stetter and Fiala 1986 type strain F1.</title>
        <authorList>
            <person name="Anderson I.J."/>
            <person name="Sun H."/>
            <person name="Lapidus A."/>
            <person name="Copeland A."/>
            <person name="Glavina Del Rio T."/>
            <person name="Tice H."/>
            <person name="Dalin E."/>
            <person name="Lucas S."/>
            <person name="Barry K."/>
            <person name="Land M."/>
            <person name="Richardson P."/>
            <person name="Huber H."/>
            <person name="Kyrpides N.C."/>
        </authorList>
    </citation>
    <scope>NUCLEOTIDE SEQUENCE [LARGE SCALE GENOMIC DNA]</scope>
    <source>
        <strain evidence="2">ATCC 43588 / DSM 3639 / JCM 9404 / F1</strain>
    </source>
</reference>
<dbReference type="OrthoDB" id="374673at2157"/>
<dbReference type="EMBL" id="CP000575">
    <property type="protein sequence ID" value="ABN69644.1"/>
    <property type="molecule type" value="Genomic_DNA"/>
</dbReference>
<dbReference type="KEGG" id="smr:Smar_0537"/>
<reference evidence="2" key="1">
    <citation type="journal article" date="2009" name="BMC Genomics">
        <title>The complete genome sequence of Staphylothermus marinus reveals differences in sulfur metabolism among heterotrophic Crenarchaeota.</title>
        <authorList>
            <person name="Anderson I.J."/>
            <person name="Dharmarajan L."/>
            <person name="Rodriguez J."/>
            <person name="Hooper S."/>
            <person name="Porat I."/>
            <person name="Ulrich L.E."/>
            <person name="Elkins J.G."/>
            <person name="Mavromatis K."/>
            <person name="Sun H."/>
            <person name="Land M."/>
            <person name="Lapidus A."/>
            <person name="Lucas S."/>
            <person name="Barry K."/>
            <person name="Huber H."/>
            <person name="Zhulin I.B."/>
            <person name="Whitman W.B."/>
            <person name="Mukhopadhyay B."/>
            <person name="Woese C."/>
            <person name="Bristow J."/>
            <person name="Kyrpides N."/>
        </authorList>
    </citation>
    <scope>NUCLEOTIDE SEQUENCE [LARGE SCALE GENOMIC DNA]</scope>
    <source>
        <strain evidence="2">ATCC 43588 / DSM 3639 / JCM 9404 / F1</strain>
    </source>
</reference>
<sequence>MIIRATLLLGDDDYSKIVREIIEYVVDHINSNSEDYELLIDLRVENNIEDDKPILIVEDLDPIIIDKLPSVETLLNIFMIAGDAKYLGLIDKSHVPIENNVL</sequence>
<organism evidence="1 2">
    <name type="scientific">Staphylothermus marinus (strain ATCC 43588 / DSM 3639 / JCM 9404 / F1)</name>
    <dbReference type="NCBI Taxonomy" id="399550"/>
    <lineage>
        <taxon>Archaea</taxon>
        <taxon>Thermoproteota</taxon>
        <taxon>Thermoprotei</taxon>
        <taxon>Desulfurococcales</taxon>
        <taxon>Desulfurococcaceae</taxon>
        <taxon>Staphylothermus</taxon>
    </lineage>
</organism>
<evidence type="ECO:0000313" key="2">
    <source>
        <dbReference type="Proteomes" id="UP000000254"/>
    </source>
</evidence>
<proteinExistence type="predicted"/>
<accession>A3DLY4</accession>
<name>A3DLY4_STAMF</name>
<dbReference type="GeneID" id="4907867"/>
<protein>
    <submittedName>
        <fullName evidence="1">Uncharacterized protein</fullName>
    </submittedName>
</protein>
<keyword evidence="2" id="KW-1185">Reference proteome</keyword>
<dbReference type="Proteomes" id="UP000000254">
    <property type="component" value="Chromosome"/>
</dbReference>
<dbReference type="HOGENOM" id="CLU_2271154_0_0_2"/>
<dbReference type="AlphaFoldDB" id="A3DLY4"/>